<feature type="domain" description="RNA polymerase sigma-70 region 2" evidence="5">
    <location>
        <begin position="21"/>
        <end position="89"/>
    </location>
</feature>
<evidence type="ECO:0000259" key="6">
    <source>
        <dbReference type="Pfam" id="PF04545"/>
    </source>
</evidence>
<dbReference type="Pfam" id="PF04545">
    <property type="entry name" value="Sigma70_r4"/>
    <property type="match status" value="1"/>
</dbReference>
<proteinExistence type="predicted"/>
<dbReference type="InterPro" id="IPR007627">
    <property type="entry name" value="RNA_pol_sigma70_r2"/>
</dbReference>
<evidence type="ECO:0000313" key="8">
    <source>
        <dbReference type="Proteomes" id="UP000656077"/>
    </source>
</evidence>
<dbReference type="SUPFAM" id="SSF88659">
    <property type="entry name" value="Sigma3 and sigma4 domains of RNA polymerase sigma factors"/>
    <property type="match status" value="1"/>
</dbReference>
<dbReference type="PANTHER" id="PTHR30603:SF47">
    <property type="entry name" value="RNA POLYMERASE SIGMA FACTOR SIGD, CHLOROPLASTIC"/>
    <property type="match status" value="1"/>
</dbReference>
<comment type="caution">
    <text evidence="7">The sequence shown here is derived from an EMBL/GenBank/DDBJ whole genome shotgun (WGS) entry which is preliminary data.</text>
</comment>
<dbReference type="GO" id="GO:0016987">
    <property type="term" value="F:sigma factor activity"/>
    <property type="evidence" value="ECO:0007669"/>
    <property type="project" value="UniProtKB-KW"/>
</dbReference>
<organism evidence="7 8">
    <name type="scientific">Clostridium chromiireducens</name>
    <dbReference type="NCBI Taxonomy" id="225345"/>
    <lineage>
        <taxon>Bacteria</taxon>
        <taxon>Bacillati</taxon>
        <taxon>Bacillota</taxon>
        <taxon>Clostridia</taxon>
        <taxon>Eubacteriales</taxon>
        <taxon>Clostridiaceae</taxon>
        <taxon>Clostridium</taxon>
    </lineage>
</organism>
<dbReference type="GO" id="GO:0003677">
    <property type="term" value="F:DNA binding"/>
    <property type="evidence" value="ECO:0007669"/>
    <property type="project" value="UniProtKB-KW"/>
</dbReference>
<evidence type="ECO:0000313" key="7">
    <source>
        <dbReference type="EMBL" id="MVX64928.1"/>
    </source>
</evidence>
<evidence type="ECO:0000256" key="3">
    <source>
        <dbReference type="ARBA" id="ARBA00023125"/>
    </source>
</evidence>
<dbReference type="AlphaFoldDB" id="A0A964W398"/>
<keyword evidence="1" id="KW-0805">Transcription regulation</keyword>
<dbReference type="InterPro" id="IPR013324">
    <property type="entry name" value="RNA_pol_sigma_r3/r4-like"/>
</dbReference>
<dbReference type="InterPro" id="IPR050239">
    <property type="entry name" value="Sigma-70_RNA_pol_init_factors"/>
</dbReference>
<sequence length="241" mass="28161">MTNEELVLSYQQGDKQALESLIKNIRGLVVKIANRFYDSGRIYDLDDLIQAGNIGVIEAAKNYKFDMEHKASFSTYAFSVIRSNILDCISGKSLKEKKNTKFYKSMASLNSPLKNGEERELFEIIDSHDDSIENIEHKLYLDKLREDLEKVMKENTTVKETNILKFHYGWDCKRCTFVEIGDILEISDSTVQKIEDTALKKIRSCKWVIDEYKKYYVFAKQNYRTVEEKLDFMSKYFKGVL</sequence>
<accession>A0A964W398</accession>
<dbReference type="PIRSF" id="PIRSF000770">
    <property type="entry name" value="RNA_pol_sigma-SigE/K"/>
    <property type="match status" value="1"/>
</dbReference>
<dbReference type="Proteomes" id="UP000656077">
    <property type="component" value="Unassembled WGS sequence"/>
</dbReference>
<dbReference type="PRINTS" id="PR00046">
    <property type="entry name" value="SIGMA70FCT"/>
</dbReference>
<dbReference type="EMBL" id="WSRQ01000023">
    <property type="protein sequence ID" value="MVX64928.1"/>
    <property type="molecule type" value="Genomic_DNA"/>
</dbReference>
<evidence type="ECO:0000256" key="1">
    <source>
        <dbReference type="ARBA" id="ARBA00023015"/>
    </source>
</evidence>
<dbReference type="GO" id="GO:0006352">
    <property type="term" value="P:DNA-templated transcription initiation"/>
    <property type="evidence" value="ECO:0007669"/>
    <property type="project" value="InterPro"/>
</dbReference>
<dbReference type="InterPro" id="IPR014284">
    <property type="entry name" value="RNA_pol_sigma-70_dom"/>
</dbReference>
<dbReference type="SUPFAM" id="SSF88946">
    <property type="entry name" value="Sigma2 domain of RNA polymerase sigma factors"/>
    <property type="match status" value="1"/>
</dbReference>
<dbReference type="Pfam" id="PF04542">
    <property type="entry name" value="Sigma70_r2"/>
    <property type="match status" value="1"/>
</dbReference>
<evidence type="ECO:0000259" key="5">
    <source>
        <dbReference type="Pfam" id="PF04542"/>
    </source>
</evidence>
<keyword evidence="3" id="KW-0238">DNA-binding</keyword>
<dbReference type="Gene3D" id="1.20.120.1810">
    <property type="match status" value="1"/>
</dbReference>
<reference evidence="7" key="1">
    <citation type="submission" date="2019-12" db="EMBL/GenBank/DDBJ databases">
        <title>Microbes associate with the intestines of laboratory mice.</title>
        <authorList>
            <person name="Navarre W."/>
            <person name="Wong E."/>
        </authorList>
    </citation>
    <scope>NUCLEOTIDE SEQUENCE</scope>
    <source>
        <strain evidence="7">NM79_F5</strain>
    </source>
</reference>
<dbReference type="Gene3D" id="1.20.140.160">
    <property type="match status" value="1"/>
</dbReference>
<dbReference type="NCBIfam" id="TIGR02937">
    <property type="entry name" value="sigma70-ECF"/>
    <property type="match status" value="1"/>
</dbReference>
<evidence type="ECO:0000256" key="4">
    <source>
        <dbReference type="ARBA" id="ARBA00023163"/>
    </source>
</evidence>
<dbReference type="InterPro" id="IPR000943">
    <property type="entry name" value="RNA_pol_sigma70"/>
</dbReference>
<dbReference type="RefSeq" id="WP_160359752.1">
    <property type="nucleotide sequence ID" value="NZ_WSRQ01000023.1"/>
</dbReference>
<keyword evidence="2" id="KW-0731">Sigma factor</keyword>
<feature type="domain" description="RNA polymerase sigma-70 region 4" evidence="6">
    <location>
        <begin position="159"/>
        <end position="203"/>
    </location>
</feature>
<evidence type="ECO:0000256" key="2">
    <source>
        <dbReference type="ARBA" id="ARBA00023082"/>
    </source>
</evidence>
<dbReference type="InterPro" id="IPR007630">
    <property type="entry name" value="RNA_pol_sigma70_r4"/>
</dbReference>
<gene>
    <name evidence="7" type="ORF">GKZ28_14630</name>
</gene>
<dbReference type="PANTHER" id="PTHR30603">
    <property type="entry name" value="RNA POLYMERASE SIGMA FACTOR RPO"/>
    <property type="match status" value="1"/>
</dbReference>
<dbReference type="InterPro" id="IPR013325">
    <property type="entry name" value="RNA_pol_sigma_r2"/>
</dbReference>
<keyword evidence="4" id="KW-0804">Transcription</keyword>
<name>A0A964W398_9CLOT</name>
<protein>
    <submittedName>
        <fullName evidence="7">Sigma-70 family RNA polymerase sigma factor</fullName>
    </submittedName>
</protein>